<feature type="domain" description="TauD/TfdA-like" evidence="2">
    <location>
        <begin position="107"/>
        <end position="291"/>
    </location>
</feature>
<dbReference type="Pfam" id="PF02668">
    <property type="entry name" value="TauD"/>
    <property type="match status" value="1"/>
</dbReference>
<dbReference type="OrthoDB" id="431194at2759"/>
<evidence type="ECO:0000313" key="3">
    <source>
        <dbReference type="EMBL" id="GBG30760.1"/>
    </source>
</evidence>
<dbReference type="InParanoid" id="A0A2R5GIP0"/>
<keyword evidence="1" id="KW-0560">Oxidoreductase</keyword>
<evidence type="ECO:0000313" key="4">
    <source>
        <dbReference type="Proteomes" id="UP000241890"/>
    </source>
</evidence>
<dbReference type="InterPro" id="IPR003819">
    <property type="entry name" value="TauD/TfdA-like"/>
</dbReference>
<dbReference type="InterPro" id="IPR042098">
    <property type="entry name" value="TauD-like_sf"/>
</dbReference>
<protein>
    <recommendedName>
        <fullName evidence="2">TauD/TfdA-like domain-containing protein</fullName>
    </recommendedName>
</protein>
<keyword evidence="4" id="KW-1185">Reference proteome</keyword>
<accession>A0A2R5GIP0</accession>
<organism evidence="3 4">
    <name type="scientific">Hondaea fermentalgiana</name>
    <dbReference type="NCBI Taxonomy" id="2315210"/>
    <lineage>
        <taxon>Eukaryota</taxon>
        <taxon>Sar</taxon>
        <taxon>Stramenopiles</taxon>
        <taxon>Bigyra</taxon>
        <taxon>Labyrinthulomycetes</taxon>
        <taxon>Thraustochytrida</taxon>
        <taxon>Thraustochytriidae</taxon>
        <taxon>Hondaea</taxon>
    </lineage>
</organism>
<evidence type="ECO:0000256" key="1">
    <source>
        <dbReference type="ARBA" id="ARBA00023002"/>
    </source>
</evidence>
<reference evidence="3 4" key="1">
    <citation type="submission" date="2017-12" db="EMBL/GenBank/DDBJ databases">
        <title>Sequencing, de novo assembly and annotation of complete genome of a new Thraustochytrid species, strain FCC1311.</title>
        <authorList>
            <person name="Sedici K."/>
            <person name="Godart F."/>
            <person name="Aiese Cigliano R."/>
            <person name="Sanseverino W."/>
            <person name="Barakat M."/>
            <person name="Ortet P."/>
            <person name="Marechal E."/>
            <person name="Cagnac O."/>
            <person name="Amato A."/>
        </authorList>
    </citation>
    <scope>NUCLEOTIDE SEQUENCE [LARGE SCALE GENOMIC DNA]</scope>
</reference>
<comment type="caution">
    <text evidence="3">The sequence shown here is derived from an EMBL/GenBank/DDBJ whole genome shotgun (WGS) entry which is preliminary data.</text>
</comment>
<name>A0A2R5GIP0_9STRA</name>
<dbReference type="SUPFAM" id="SSF51197">
    <property type="entry name" value="Clavaminate synthase-like"/>
    <property type="match status" value="1"/>
</dbReference>
<dbReference type="EMBL" id="BEYU01000084">
    <property type="protein sequence ID" value="GBG30760.1"/>
    <property type="molecule type" value="Genomic_DNA"/>
</dbReference>
<dbReference type="Proteomes" id="UP000241890">
    <property type="component" value="Unassembled WGS sequence"/>
</dbReference>
<dbReference type="GO" id="GO:0016491">
    <property type="term" value="F:oxidoreductase activity"/>
    <property type="evidence" value="ECO:0007669"/>
    <property type="project" value="UniProtKB-KW"/>
</dbReference>
<dbReference type="AlphaFoldDB" id="A0A2R5GIP0"/>
<dbReference type="Gene3D" id="3.60.130.10">
    <property type="entry name" value="Clavaminate synthase-like"/>
    <property type="match status" value="1"/>
</dbReference>
<gene>
    <name evidence="3" type="ORF">FCC1311_069802</name>
</gene>
<evidence type="ECO:0000259" key="2">
    <source>
        <dbReference type="Pfam" id="PF02668"/>
    </source>
</evidence>
<sequence>MALRLKREARSVLAPVARKDLEAVREDLQRDGMAIWDFTDVKNENPEFSFERFAEQVPSMVLGDACLATLAPTEIRMKISDDGTAEAVTLAASAEAKTHNKYGTASSAKQNKTTNQTLDPLHLDGTKVYGYQMPDFIFLVCERPCSNGGGANFAVEAEAVLASIRADPSEAWVADALFSTPVQMLYFSVTSTGQGRWVGPLAVRLPDGRLLLQCPNVFDAVEPRVRPVEDSQDPTKDQAMIDVFAKHMRQAMNKAARFHMSANQVLCVDNLGTSHGREPYEDLQRTLWRVWTWSSQSNGLPEGVEAGASRKRDCEV</sequence>
<proteinExistence type="predicted"/>